<organism evidence="4 5">
    <name type="scientific">Taylorella equigenitalis (strain MCE9)</name>
    <dbReference type="NCBI Taxonomy" id="937774"/>
    <lineage>
        <taxon>Bacteria</taxon>
        <taxon>Pseudomonadati</taxon>
        <taxon>Pseudomonadota</taxon>
        <taxon>Betaproteobacteria</taxon>
        <taxon>Burkholderiales</taxon>
        <taxon>Alcaligenaceae</taxon>
        <taxon>Taylorella</taxon>
    </lineage>
</organism>
<reference evidence="4 5" key="1">
    <citation type="journal article" date="2011" name="J. Bacteriol.">
        <title>Genome sequence of Taylorella equigenitalis MCE9, the causative agent of contagious equine metritis.</title>
        <authorList>
            <person name="Hebert L."/>
            <person name="Moumen B."/>
            <person name="Duquesne F."/>
            <person name="Breuil M.F."/>
            <person name="Laugier C."/>
            <person name="Batto J.M."/>
            <person name="Renault P."/>
            <person name="Petry S."/>
        </authorList>
    </citation>
    <scope>NUCLEOTIDE SEQUENCE [LARGE SCALE GENOMIC DNA]</scope>
    <source>
        <strain evidence="4 5">MCE9</strain>
    </source>
</reference>
<evidence type="ECO:0000256" key="1">
    <source>
        <dbReference type="ARBA" id="ARBA00022723"/>
    </source>
</evidence>
<sequence>MSRENIPPIGITMGDPAGIGPEIIIKLFRQPLSHKAIVFGDMKCLETYASRLGYVDVKFKLIHEIGDVHEHCQNEIPVYQCNSNADGVFEFGVASAYGGDVSFQAFQKAVDYADEGKISAIVTAPINKHAWKLGGHDYAGHTEVLDKYTEKTSHVSMVLLNDELRTVLVSDHIPLSEVPKHITMESVCIALENAHQCASLLGFDNPRIAVAGLNPHAGEHGKFGNEEIEIIEPVIASFRESSTQVYGPLPPDTVFMRARKGEFDFVVAMYHDQALIPVKYLGLDKGVNITAGCKFIRTSVDHGTGYDIAGKGIADERSLRTAYELALEMVNRKALLDAGRG</sequence>
<dbReference type="PANTHER" id="PTHR30004">
    <property type="entry name" value="4-HYDROXYTHREONINE-4-PHOSPHATE DEHYDROGENASE"/>
    <property type="match status" value="1"/>
</dbReference>
<dbReference type="Proteomes" id="UP000007472">
    <property type="component" value="Chromosome"/>
</dbReference>
<accession>A0A654KHF0</accession>
<protein>
    <submittedName>
        <fullName evidence="4">4-hydroxythreonine-4-phosphate dehydrogenase</fullName>
        <ecNumber evidence="4">1.1.1.262</ecNumber>
    </submittedName>
</protein>
<dbReference type="Pfam" id="PF04166">
    <property type="entry name" value="PdxA"/>
    <property type="match status" value="1"/>
</dbReference>
<dbReference type="KEGG" id="teq:TEQUI_0339"/>
<dbReference type="NCBIfam" id="TIGR00557">
    <property type="entry name" value="pdxA"/>
    <property type="match status" value="1"/>
</dbReference>
<dbReference type="GO" id="GO:0046872">
    <property type="term" value="F:metal ion binding"/>
    <property type="evidence" value="ECO:0007669"/>
    <property type="project" value="UniProtKB-KW"/>
</dbReference>
<evidence type="ECO:0000313" key="4">
    <source>
        <dbReference type="EMBL" id="ADU91286.1"/>
    </source>
</evidence>
<dbReference type="EC" id="1.1.1.262" evidence="4"/>
<keyword evidence="2 4" id="KW-0560">Oxidoreductase</keyword>
<dbReference type="PANTHER" id="PTHR30004:SF6">
    <property type="entry name" value="D-THREONATE 4-PHOSPHATE DEHYDROGENASE"/>
    <property type="match status" value="1"/>
</dbReference>
<proteinExistence type="predicted"/>
<dbReference type="SUPFAM" id="SSF53659">
    <property type="entry name" value="Isocitrate/Isopropylmalate dehydrogenase-like"/>
    <property type="match status" value="1"/>
</dbReference>
<gene>
    <name evidence="4" type="ordered locus">TEQUI_0339</name>
</gene>
<evidence type="ECO:0000313" key="5">
    <source>
        <dbReference type="Proteomes" id="UP000007472"/>
    </source>
</evidence>
<evidence type="ECO:0000256" key="3">
    <source>
        <dbReference type="ARBA" id="ARBA00023027"/>
    </source>
</evidence>
<dbReference type="EMBL" id="CP002456">
    <property type="protein sequence ID" value="ADU91286.1"/>
    <property type="molecule type" value="Genomic_DNA"/>
</dbReference>
<name>A0A654KHF0_TAYEM</name>
<dbReference type="GO" id="GO:0050570">
    <property type="term" value="F:4-hydroxythreonine-4-phosphate dehydrogenase activity"/>
    <property type="evidence" value="ECO:0007669"/>
    <property type="project" value="UniProtKB-EC"/>
</dbReference>
<dbReference type="AlphaFoldDB" id="A0A654KHF0"/>
<dbReference type="InterPro" id="IPR005255">
    <property type="entry name" value="PdxA_fam"/>
</dbReference>
<keyword evidence="1" id="KW-0479">Metal-binding</keyword>
<keyword evidence="3" id="KW-0520">NAD</keyword>
<dbReference type="Gene3D" id="3.40.718.10">
    <property type="entry name" value="Isopropylmalate Dehydrogenase"/>
    <property type="match status" value="1"/>
</dbReference>
<dbReference type="GO" id="GO:0051287">
    <property type="term" value="F:NAD binding"/>
    <property type="evidence" value="ECO:0007669"/>
    <property type="project" value="InterPro"/>
</dbReference>
<evidence type="ECO:0000256" key="2">
    <source>
        <dbReference type="ARBA" id="ARBA00023002"/>
    </source>
</evidence>